<sequence>METAAGERLNPVLVHLGAQQCHLVGAPVVVVVETRSDRCALSVHPHQRGCEGIQRHRGDRMTHRQIHQLVDQLGDLADDLVGVDDRRAVGPGGEGMRDLGPRTHRRTVGVIDGASAGGRAHVQGEHQWVPSTSEHDLEARACHGGELRAWTRCHDRA</sequence>
<organism evidence="1">
    <name type="scientific">bioreactor metagenome</name>
    <dbReference type="NCBI Taxonomy" id="1076179"/>
    <lineage>
        <taxon>unclassified sequences</taxon>
        <taxon>metagenomes</taxon>
        <taxon>ecological metagenomes</taxon>
    </lineage>
</organism>
<evidence type="ECO:0000313" key="1">
    <source>
        <dbReference type="EMBL" id="MPM63970.1"/>
    </source>
</evidence>
<gene>
    <name evidence="1" type="ORF">SDC9_110855</name>
</gene>
<dbReference type="EMBL" id="VSSQ01019706">
    <property type="protein sequence ID" value="MPM63970.1"/>
    <property type="molecule type" value="Genomic_DNA"/>
</dbReference>
<protein>
    <submittedName>
        <fullName evidence="1">Uncharacterized protein</fullName>
    </submittedName>
</protein>
<comment type="caution">
    <text evidence="1">The sequence shown here is derived from an EMBL/GenBank/DDBJ whole genome shotgun (WGS) entry which is preliminary data.</text>
</comment>
<reference evidence="1" key="1">
    <citation type="submission" date="2019-08" db="EMBL/GenBank/DDBJ databases">
        <authorList>
            <person name="Kucharzyk K."/>
            <person name="Murdoch R.W."/>
            <person name="Higgins S."/>
            <person name="Loffler F."/>
        </authorList>
    </citation>
    <scope>NUCLEOTIDE SEQUENCE</scope>
</reference>
<dbReference type="AlphaFoldDB" id="A0A645BEU5"/>
<name>A0A645BEU5_9ZZZZ</name>
<proteinExistence type="predicted"/>
<accession>A0A645BEU5</accession>